<evidence type="ECO:0000313" key="14">
    <source>
        <dbReference type="Proteomes" id="UP000266391"/>
    </source>
</evidence>
<dbReference type="GO" id="GO:0022857">
    <property type="term" value="F:transmembrane transporter activity"/>
    <property type="evidence" value="ECO:0007669"/>
    <property type="project" value="InterPro"/>
</dbReference>
<dbReference type="GO" id="GO:0043190">
    <property type="term" value="C:ATP-binding cassette (ABC) transporter complex"/>
    <property type="evidence" value="ECO:0007669"/>
    <property type="project" value="InterPro"/>
</dbReference>
<dbReference type="Pfam" id="PF00497">
    <property type="entry name" value="SBP_bac_3"/>
    <property type="match status" value="1"/>
</dbReference>
<protein>
    <submittedName>
        <fullName evidence="13">ABC transporter permease subunit</fullName>
    </submittedName>
</protein>
<dbReference type="Gene3D" id="3.40.190.10">
    <property type="entry name" value="Periplasmic binding protein-like II"/>
    <property type="match status" value="2"/>
</dbReference>
<dbReference type="NCBIfam" id="TIGR01726">
    <property type="entry name" value="HEQRo_perm_3TM"/>
    <property type="match status" value="1"/>
</dbReference>
<sequence>MTKDTGRRSAMKMDRKCWLNRVIVCFLMMIIIIQIPMHAYPDEKRTVAIGTNAEYAPFEYLDSNGDLTGFDIDLMNAIAKEAGFEVKWVDLPFDSLLGSIEAGDIEAIAASIAPTEERAKSVDFSDVYYSGSQSLVYRTDEKYTDFSDIKGRTIAVLEGSQSDMIASGENTDYGVVEDATVKRFKNASSAIMELKNKGADAVIIDTIIAEIFCKQTDGIEAVPVKGTEEDTVFCIEKGNTEITELINDGLAKVKENGTYDTLYAKYFSGEESEQIIATQEEDGFIGTLKFIFVQDNRWKYYVNGLGTTLIVSLLSVLIGVILGLLVAIIRINAEHRGKRTIASSVAAFYVDVIRGTPSVLQLMIVYFAVFHSRLGYIAAVASFGINSGAYVSEVIRGGIQAVDKGQSEAGRSLGLSYNDTMRFVVIPQAVKNILPAMGNEFIQLIKETSILGYVGIVDLTKAASYVSSRTYQMFIPLLAAGIVYYLIVKVLSILLGKFERRLKESD</sequence>
<dbReference type="InterPro" id="IPR000515">
    <property type="entry name" value="MetI-like"/>
</dbReference>
<dbReference type="PROSITE" id="PS01039">
    <property type="entry name" value="SBP_BACTERIAL_3"/>
    <property type="match status" value="1"/>
</dbReference>
<evidence type="ECO:0000256" key="9">
    <source>
        <dbReference type="ARBA" id="ARBA00022989"/>
    </source>
</evidence>
<feature type="domain" description="ABC transmembrane type-1" evidence="12">
    <location>
        <begin position="305"/>
        <end position="495"/>
    </location>
</feature>
<feature type="transmembrane region" description="Helical" evidence="11">
    <location>
        <begin position="364"/>
        <end position="385"/>
    </location>
</feature>
<feature type="transmembrane region" description="Helical" evidence="11">
    <location>
        <begin position="309"/>
        <end position="329"/>
    </location>
</feature>
<keyword evidence="9 11" id="KW-1133">Transmembrane helix</keyword>
<evidence type="ECO:0000256" key="5">
    <source>
        <dbReference type="ARBA" id="ARBA00022475"/>
    </source>
</evidence>
<dbReference type="InterPro" id="IPR043429">
    <property type="entry name" value="ArtM/GltK/GlnP/TcyL/YhdX-like"/>
</dbReference>
<keyword evidence="6 11" id="KW-0812">Transmembrane</keyword>
<dbReference type="InterPro" id="IPR035906">
    <property type="entry name" value="MetI-like_sf"/>
</dbReference>
<keyword evidence="10 11" id="KW-0472">Membrane</keyword>
<comment type="similarity">
    <text evidence="3">Belongs to the bacterial solute-binding protein 3 family.</text>
</comment>
<keyword evidence="5" id="KW-1003">Cell membrane</keyword>
<feature type="transmembrane region" description="Helical" evidence="11">
    <location>
        <begin position="473"/>
        <end position="495"/>
    </location>
</feature>
<keyword evidence="7" id="KW-0732">Signal</keyword>
<dbReference type="AlphaFoldDB" id="A0A396AG84"/>
<dbReference type="EMBL" id="QSIQ01000001">
    <property type="protein sequence ID" value="RHD06436.1"/>
    <property type="molecule type" value="Genomic_DNA"/>
</dbReference>
<evidence type="ECO:0000256" key="6">
    <source>
        <dbReference type="ARBA" id="ARBA00022692"/>
    </source>
</evidence>
<reference evidence="13 14" key="1">
    <citation type="submission" date="2018-08" db="EMBL/GenBank/DDBJ databases">
        <title>A genome reference for cultivated species of the human gut microbiota.</title>
        <authorList>
            <person name="Zou Y."/>
            <person name="Xue W."/>
            <person name="Luo G."/>
        </authorList>
    </citation>
    <scope>NUCLEOTIDE SEQUENCE [LARGE SCALE GENOMIC DNA]</scope>
    <source>
        <strain evidence="13 14">AM32-8LB</strain>
    </source>
</reference>
<keyword evidence="4 11" id="KW-0813">Transport</keyword>
<keyword evidence="8" id="KW-0029">Amino-acid transport</keyword>
<comment type="subcellular location">
    <subcellularLocation>
        <location evidence="1 11">Cell membrane</location>
        <topology evidence="1 11">Multi-pass membrane protein</topology>
    </subcellularLocation>
</comment>
<evidence type="ECO:0000256" key="10">
    <source>
        <dbReference type="ARBA" id="ARBA00023136"/>
    </source>
</evidence>
<dbReference type="GO" id="GO:0006865">
    <property type="term" value="P:amino acid transport"/>
    <property type="evidence" value="ECO:0007669"/>
    <property type="project" value="UniProtKB-KW"/>
</dbReference>
<gene>
    <name evidence="13" type="ORF">DW813_00770</name>
</gene>
<evidence type="ECO:0000256" key="11">
    <source>
        <dbReference type="RuleBase" id="RU363032"/>
    </source>
</evidence>
<evidence type="ECO:0000313" key="13">
    <source>
        <dbReference type="EMBL" id="RHD06436.1"/>
    </source>
</evidence>
<feature type="transmembrane region" description="Helical" evidence="11">
    <location>
        <begin position="18"/>
        <end position="37"/>
    </location>
</feature>
<dbReference type="CDD" id="cd13624">
    <property type="entry name" value="PBP2_Arg_Lys_His"/>
    <property type="match status" value="1"/>
</dbReference>
<organism evidence="13 14">
    <name type="scientific">Roseburia inulinivorans</name>
    <dbReference type="NCBI Taxonomy" id="360807"/>
    <lineage>
        <taxon>Bacteria</taxon>
        <taxon>Bacillati</taxon>
        <taxon>Bacillota</taxon>
        <taxon>Clostridia</taxon>
        <taxon>Lachnospirales</taxon>
        <taxon>Lachnospiraceae</taxon>
        <taxon>Roseburia</taxon>
    </lineage>
</organism>
<accession>A0A396AG84</accession>
<comment type="similarity">
    <text evidence="2">Belongs to the binding-protein-dependent transport system permease family. HisMQ subfamily.</text>
</comment>
<dbReference type="InterPro" id="IPR001638">
    <property type="entry name" value="Solute-binding_3/MltF_N"/>
</dbReference>
<dbReference type="PANTHER" id="PTHR30614">
    <property type="entry name" value="MEMBRANE COMPONENT OF AMINO ACID ABC TRANSPORTER"/>
    <property type="match status" value="1"/>
</dbReference>
<dbReference type="SUPFAM" id="SSF53850">
    <property type="entry name" value="Periplasmic binding protein-like II"/>
    <property type="match status" value="1"/>
</dbReference>
<dbReference type="SUPFAM" id="SSF161098">
    <property type="entry name" value="MetI-like"/>
    <property type="match status" value="1"/>
</dbReference>
<evidence type="ECO:0000256" key="2">
    <source>
        <dbReference type="ARBA" id="ARBA00010072"/>
    </source>
</evidence>
<dbReference type="Gene3D" id="1.10.3720.10">
    <property type="entry name" value="MetI-like"/>
    <property type="match status" value="1"/>
</dbReference>
<dbReference type="CDD" id="cd06261">
    <property type="entry name" value="TM_PBP2"/>
    <property type="match status" value="1"/>
</dbReference>
<dbReference type="Proteomes" id="UP000266391">
    <property type="component" value="Unassembled WGS sequence"/>
</dbReference>
<comment type="caution">
    <text evidence="13">The sequence shown here is derived from an EMBL/GenBank/DDBJ whole genome shotgun (WGS) entry which is preliminary data.</text>
</comment>
<evidence type="ECO:0000259" key="12">
    <source>
        <dbReference type="PROSITE" id="PS50928"/>
    </source>
</evidence>
<dbReference type="FunFam" id="1.10.3720.10:FF:000033">
    <property type="entry name" value="Polar amino acid ABC transporter permease"/>
    <property type="match status" value="1"/>
</dbReference>
<evidence type="ECO:0000256" key="4">
    <source>
        <dbReference type="ARBA" id="ARBA00022448"/>
    </source>
</evidence>
<evidence type="ECO:0000256" key="7">
    <source>
        <dbReference type="ARBA" id="ARBA00022729"/>
    </source>
</evidence>
<name>A0A396AG84_9FIRM</name>
<dbReference type="Pfam" id="PF00528">
    <property type="entry name" value="BPD_transp_1"/>
    <property type="match status" value="1"/>
</dbReference>
<evidence type="ECO:0000256" key="1">
    <source>
        <dbReference type="ARBA" id="ARBA00004651"/>
    </source>
</evidence>
<dbReference type="InterPro" id="IPR018313">
    <property type="entry name" value="SBP_3_CS"/>
</dbReference>
<evidence type="ECO:0000256" key="8">
    <source>
        <dbReference type="ARBA" id="ARBA00022970"/>
    </source>
</evidence>
<dbReference type="SMART" id="SM00062">
    <property type="entry name" value="PBPb"/>
    <property type="match status" value="1"/>
</dbReference>
<dbReference type="PROSITE" id="PS50928">
    <property type="entry name" value="ABC_TM1"/>
    <property type="match status" value="1"/>
</dbReference>
<dbReference type="InterPro" id="IPR010065">
    <property type="entry name" value="AA_ABC_transptr_permease_3TM"/>
</dbReference>
<dbReference type="PANTHER" id="PTHR30614:SF20">
    <property type="entry name" value="GLUTAMINE TRANSPORT SYSTEM PERMEASE PROTEIN GLNP"/>
    <property type="match status" value="1"/>
</dbReference>
<evidence type="ECO:0000256" key="3">
    <source>
        <dbReference type="ARBA" id="ARBA00010333"/>
    </source>
</evidence>
<proteinExistence type="inferred from homology"/>